<comment type="similarity">
    <text evidence="1">Belongs to the BolA/IbaG family.</text>
</comment>
<comment type="caution">
    <text evidence="3">The sequence shown here is derived from an EMBL/GenBank/DDBJ whole genome shotgun (WGS) entry which is preliminary data.</text>
</comment>
<dbReference type="SUPFAM" id="SSF82657">
    <property type="entry name" value="BolA-like"/>
    <property type="match status" value="1"/>
</dbReference>
<gene>
    <name evidence="3" type="ORF">HB662_18775</name>
</gene>
<reference evidence="3 4" key="1">
    <citation type="submission" date="2020-03" db="EMBL/GenBank/DDBJ databases">
        <title>Roseomonas selenitidurans sp. nov. isolated from soil.</title>
        <authorList>
            <person name="Liu H."/>
        </authorList>
    </citation>
    <scope>NUCLEOTIDE SEQUENCE [LARGE SCALE GENOMIC DNA]</scope>
    <source>
        <strain evidence="3 4">JCM 15073</strain>
    </source>
</reference>
<dbReference type="Pfam" id="PF01722">
    <property type="entry name" value="BolA"/>
    <property type="match status" value="1"/>
</dbReference>
<proteinExistence type="inferred from homology"/>
<dbReference type="PANTHER" id="PTHR46230:SF7">
    <property type="entry name" value="BOLA-LIKE PROTEIN 1"/>
    <property type="match status" value="1"/>
</dbReference>
<dbReference type="Proteomes" id="UP000765160">
    <property type="component" value="Unassembled WGS sequence"/>
</dbReference>
<evidence type="ECO:0000313" key="3">
    <source>
        <dbReference type="EMBL" id="NKE46832.1"/>
    </source>
</evidence>
<sequence length="93" mass="9787">MTDRASRIRASLQQAFAPAEVTVQDDSAQHAGHAGARPGGETHYSVRVVSPAFAGQSRVVRSRAAHEAVAAEFEAGLHALSLRLLTPEEAARG</sequence>
<dbReference type="InterPro" id="IPR036065">
    <property type="entry name" value="BolA-like_sf"/>
</dbReference>
<evidence type="ECO:0000313" key="4">
    <source>
        <dbReference type="Proteomes" id="UP000765160"/>
    </source>
</evidence>
<dbReference type="Gene3D" id="3.30.300.90">
    <property type="entry name" value="BolA-like"/>
    <property type="match status" value="1"/>
</dbReference>
<accession>A0ABX1F396</accession>
<protein>
    <submittedName>
        <fullName evidence="3">BolA family transcriptional regulator</fullName>
    </submittedName>
</protein>
<dbReference type="PIRSF" id="PIRSF003113">
    <property type="entry name" value="BolA"/>
    <property type="match status" value="1"/>
</dbReference>
<evidence type="ECO:0000256" key="1">
    <source>
        <dbReference type="RuleBase" id="RU003860"/>
    </source>
</evidence>
<name>A0ABX1F396_9PROT</name>
<dbReference type="RefSeq" id="WP_168051489.1">
    <property type="nucleotide sequence ID" value="NZ_JAATJR010000005.1"/>
</dbReference>
<organism evidence="3 4">
    <name type="scientific">Falsiroseomonas frigidaquae</name>
    <dbReference type="NCBI Taxonomy" id="487318"/>
    <lineage>
        <taxon>Bacteria</taxon>
        <taxon>Pseudomonadati</taxon>
        <taxon>Pseudomonadota</taxon>
        <taxon>Alphaproteobacteria</taxon>
        <taxon>Acetobacterales</taxon>
        <taxon>Roseomonadaceae</taxon>
        <taxon>Falsiroseomonas</taxon>
    </lineage>
</organism>
<dbReference type="EMBL" id="JAAVTX010000005">
    <property type="protein sequence ID" value="NKE46832.1"/>
    <property type="molecule type" value="Genomic_DNA"/>
</dbReference>
<dbReference type="PANTHER" id="PTHR46230">
    <property type="match status" value="1"/>
</dbReference>
<keyword evidence="4" id="KW-1185">Reference proteome</keyword>
<evidence type="ECO:0000256" key="2">
    <source>
        <dbReference type="SAM" id="MobiDB-lite"/>
    </source>
</evidence>
<dbReference type="InterPro" id="IPR002634">
    <property type="entry name" value="BolA"/>
</dbReference>
<feature type="region of interest" description="Disordered" evidence="2">
    <location>
        <begin position="19"/>
        <end position="43"/>
    </location>
</feature>